<evidence type="ECO:0000313" key="3">
    <source>
        <dbReference type="Proteomes" id="UP000197092"/>
    </source>
</evidence>
<protein>
    <recommendedName>
        <fullName evidence="4">SMODS and SLOG-associating 2TM effector domain-containing protein</fullName>
    </recommendedName>
</protein>
<dbReference type="Proteomes" id="UP000197092">
    <property type="component" value="Chromosome 2"/>
</dbReference>
<accession>A0AAN1FKK8</accession>
<feature type="transmembrane region" description="Helical" evidence="1">
    <location>
        <begin position="60"/>
        <end position="79"/>
    </location>
</feature>
<keyword evidence="1" id="KW-0472">Membrane</keyword>
<keyword evidence="1" id="KW-1133">Transmembrane helix</keyword>
<dbReference type="RefSeq" id="WP_088878320.1">
    <property type="nucleotide sequence ID" value="NZ_CP018309.1"/>
</dbReference>
<dbReference type="EMBL" id="CP018309">
    <property type="protein sequence ID" value="ASI92364.1"/>
    <property type="molecule type" value="Genomic_DNA"/>
</dbReference>
<reference evidence="3" key="1">
    <citation type="submission" date="2016-12" db="EMBL/GenBank/DDBJ databases">
        <title>Comparative genomic analysis reveals the diversity, evolution, and environmental adaptation strategies of the genus Vibrio.</title>
        <authorList>
            <person name="Lin H."/>
            <person name="Wang X."/>
            <person name="Zhang X.-H."/>
        </authorList>
    </citation>
    <scope>NUCLEOTIDE SEQUENCE [LARGE SCALE GENOMIC DNA]</scope>
    <source>
        <strain evidence="3">QT6D1</strain>
    </source>
</reference>
<evidence type="ECO:0000256" key="1">
    <source>
        <dbReference type="SAM" id="Phobius"/>
    </source>
</evidence>
<evidence type="ECO:0008006" key="4">
    <source>
        <dbReference type="Google" id="ProtNLM"/>
    </source>
</evidence>
<dbReference type="AlphaFoldDB" id="A0AAN1FKK8"/>
<gene>
    <name evidence="2" type="ORF">BSZ05_21415</name>
</gene>
<name>A0AAN1FKK8_9VIBR</name>
<organism evidence="2 3">
    <name type="scientific">Vibrio mediterranei</name>
    <dbReference type="NCBI Taxonomy" id="689"/>
    <lineage>
        <taxon>Bacteria</taxon>
        <taxon>Pseudomonadati</taxon>
        <taxon>Pseudomonadota</taxon>
        <taxon>Gammaproteobacteria</taxon>
        <taxon>Vibrionales</taxon>
        <taxon>Vibrionaceae</taxon>
        <taxon>Vibrio</taxon>
    </lineage>
</organism>
<proteinExistence type="predicted"/>
<keyword evidence="1" id="KW-0812">Transmembrane</keyword>
<sequence>MNNESLLAFRERLDSNTGLVSKRRMLVTLSLLLLAIQFTGAVFKEANTFIFKIEFTNQGGLSVFLLLAVVILMIRYYSYAHEYHQELFKLMAERMMSDYKIFRFNHHTEEISGLLGDGIDLFGGDEPGLQDAKYETDGFLRRKIVYQKEYHDEEGSELLDEDVSLNRYNETWTRRDFLVLYSYELRYRLEALLKYRENLDLWGPYFLGSTAIVLTLIKLDTATIQNLWLAITT</sequence>
<evidence type="ECO:0000313" key="2">
    <source>
        <dbReference type="EMBL" id="ASI92364.1"/>
    </source>
</evidence>
<dbReference type="KEGG" id="vsh:BSZ05_21415"/>